<dbReference type="Proteomes" id="UP000256561">
    <property type="component" value="Unassembled WGS sequence"/>
</dbReference>
<organism evidence="1 2">
    <name type="scientific">Alteromonas aestuariivivens</name>
    <dbReference type="NCBI Taxonomy" id="1938339"/>
    <lineage>
        <taxon>Bacteria</taxon>
        <taxon>Pseudomonadati</taxon>
        <taxon>Pseudomonadota</taxon>
        <taxon>Gammaproteobacteria</taxon>
        <taxon>Alteromonadales</taxon>
        <taxon>Alteromonadaceae</taxon>
        <taxon>Alteromonas/Salinimonas group</taxon>
        <taxon>Alteromonas</taxon>
    </lineage>
</organism>
<accession>A0A3D8MB19</accession>
<proteinExistence type="predicted"/>
<gene>
    <name evidence="1" type="ORF">DXV75_05535</name>
</gene>
<name>A0A3D8MB19_9ALTE</name>
<dbReference type="AlphaFoldDB" id="A0A3D8MB19"/>
<comment type="caution">
    <text evidence="1">The sequence shown here is derived from an EMBL/GenBank/DDBJ whole genome shotgun (WGS) entry which is preliminary data.</text>
</comment>
<protein>
    <submittedName>
        <fullName evidence="1">Uncharacterized protein</fullName>
    </submittedName>
</protein>
<dbReference type="RefSeq" id="WP_115592391.1">
    <property type="nucleotide sequence ID" value="NZ_QRHA01000003.1"/>
</dbReference>
<sequence length="185" mass="20922">MKKLIIALSLFGLALTGWFVYLSQQSAESVARVPVITVMDILHASDLQEGVKEAVKKQDDKAVKEWLDKALYVAEEAELARSDIEYLGSVQAEEYVIFNANRALFNEAFEQRYYRLEGMDDLKTQYPQAKDLFAKAEALLAKRDSIVENIATTLANGDAPGKAEIQQAKRMWQERYQHNLSSEGE</sequence>
<evidence type="ECO:0000313" key="2">
    <source>
        <dbReference type="Proteomes" id="UP000256561"/>
    </source>
</evidence>
<keyword evidence="2" id="KW-1185">Reference proteome</keyword>
<dbReference type="OrthoDB" id="6322189at2"/>
<dbReference type="EMBL" id="QRHA01000003">
    <property type="protein sequence ID" value="RDV27490.1"/>
    <property type="molecule type" value="Genomic_DNA"/>
</dbReference>
<reference evidence="2" key="1">
    <citation type="submission" date="2018-08" db="EMBL/GenBank/DDBJ databases">
        <authorList>
            <person name="Zhang J."/>
            <person name="Du Z.-J."/>
        </authorList>
    </citation>
    <scope>NUCLEOTIDE SEQUENCE [LARGE SCALE GENOMIC DNA]</scope>
    <source>
        <strain evidence="2">KCTC 52655</strain>
    </source>
</reference>
<evidence type="ECO:0000313" key="1">
    <source>
        <dbReference type="EMBL" id="RDV27490.1"/>
    </source>
</evidence>